<comment type="caution">
    <text evidence="2">The sequence shown here is derived from an EMBL/GenBank/DDBJ whole genome shotgun (WGS) entry which is preliminary data.</text>
</comment>
<gene>
    <name evidence="2" type="ORF">C7B64_15120</name>
</gene>
<dbReference type="EMBL" id="PVWJ01000076">
    <property type="protein sequence ID" value="PSB02028.1"/>
    <property type="molecule type" value="Genomic_DNA"/>
</dbReference>
<name>A0A2T1C1I1_9CYAN</name>
<dbReference type="OrthoDB" id="421643at2"/>
<evidence type="ECO:0000256" key="1">
    <source>
        <dbReference type="SAM" id="Coils"/>
    </source>
</evidence>
<proteinExistence type="predicted"/>
<evidence type="ECO:0000313" key="3">
    <source>
        <dbReference type="Proteomes" id="UP000238762"/>
    </source>
</evidence>
<reference evidence="2 3" key="1">
    <citation type="submission" date="2018-02" db="EMBL/GenBank/DDBJ databases">
        <authorList>
            <person name="Cohen D.B."/>
            <person name="Kent A.D."/>
        </authorList>
    </citation>
    <scope>NUCLEOTIDE SEQUENCE [LARGE SCALE GENOMIC DNA]</scope>
    <source>
        <strain evidence="2 3">CCAP 1448/3</strain>
    </source>
</reference>
<accession>A0A2T1C1I1</accession>
<reference evidence="2 3" key="2">
    <citation type="submission" date="2018-03" db="EMBL/GenBank/DDBJ databases">
        <title>The ancient ancestry and fast evolution of plastids.</title>
        <authorList>
            <person name="Moore K.R."/>
            <person name="Magnabosco C."/>
            <person name="Momper L."/>
            <person name="Gold D.A."/>
            <person name="Bosak T."/>
            <person name="Fournier G.P."/>
        </authorList>
    </citation>
    <scope>NUCLEOTIDE SEQUENCE [LARGE SCALE GENOMIC DNA]</scope>
    <source>
        <strain evidence="2 3">CCAP 1448/3</strain>
    </source>
</reference>
<dbReference type="RefSeq" id="WP_106289495.1">
    <property type="nucleotide sequence ID" value="NZ_CAWNTC010000103.1"/>
</dbReference>
<keyword evidence="1" id="KW-0175">Coiled coil</keyword>
<dbReference type="AlphaFoldDB" id="A0A2T1C1I1"/>
<feature type="coiled-coil region" evidence="1">
    <location>
        <begin position="5"/>
        <end position="32"/>
    </location>
</feature>
<sequence>MARAIEIIEKEIQDLETQVKLLAEKLQKADSNYLECLALGVRQQLIMTAYYVCTQVYPEFFLKLSFSQTEQLQKHLKKIVIELQSQLLSLSQNSISALELKDPRELISWQKSLESNISNSLEIVSGEANLIIQKAGIFPPNVPSSLIEAASQIDRSSEAIASSPNLINIMVQNPEIPENGAPIITSVQAIQLRLADIEFNNSQIMSARHQIRHLLSQLSNLLREYQQIQGERLIVEAENAWRRSWFDE</sequence>
<evidence type="ECO:0000313" key="2">
    <source>
        <dbReference type="EMBL" id="PSB02028.1"/>
    </source>
</evidence>
<dbReference type="Proteomes" id="UP000238762">
    <property type="component" value="Unassembled WGS sequence"/>
</dbReference>
<keyword evidence="3" id="KW-1185">Reference proteome</keyword>
<organism evidence="2 3">
    <name type="scientific">Merismopedia glauca CCAP 1448/3</name>
    <dbReference type="NCBI Taxonomy" id="1296344"/>
    <lineage>
        <taxon>Bacteria</taxon>
        <taxon>Bacillati</taxon>
        <taxon>Cyanobacteriota</taxon>
        <taxon>Cyanophyceae</taxon>
        <taxon>Synechococcales</taxon>
        <taxon>Merismopediaceae</taxon>
        <taxon>Merismopedia</taxon>
    </lineage>
</organism>
<feature type="coiled-coil region" evidence="1">
    <location>
        <begin position="204"/>
        <end position="238"/>
    </location>
</feature>
<protein>
    <submittedName>
        <fullName evidence="2">Uncharacterized protein</fullName>
    </submittedName>
</protein>